<dbReference type="AlphaFoldDB" id="A0AAD5SHX1"/>
<dbReference type="Proteomes" id="UP001212841">
    <property type="component" value="Unassembled WGS sequence"/>
</dbReference>
<proteinExistence type="predicted"/>
<keyword evidence="2" id="KW-1185">Reference proteome</keyword>
<evidence type="ECO:0000313" key="2">
    <source>
        <dbReference type="Proteomes" id="UP001212841"/>
    </source>
</evidence>
<sequence>MNDRALGIVCGSHGEELRVYTIDGKCHVLLEELREGQRHLSILENATSAVHHEVFEKANPPVARPETAVKAEVIDEDDDTSASTNKQLRIWGAAASGNGLFDAFAYTYASTSDMVYQTLKHQYGMLTIRCAVSQGDEDLETALMKNIVTTAKRNDALIRWSPAYLMWDVAMYCEGESLQWTVSETSFFRRLLEELSELSEHFSPPQTSVSQVNGNPDLRRVLYHDVATNARRLYGFLLATVKRAMPAPLKIELSGSYHRAFQELYRYHVENVMTALLQSTRQPQSSISTFDLRVIVLFSDAILNNISTMSHLLPIVRDLFNLLVDRRLDSEVFKTEDAESYLAVIDSVTSEMITEVRFPPRENCHACKEPIQFENPARAVCAKGHIWRELEAAGYWTLLHAPLIVTSTDQNDAP</sequence>
<accession>A0AAD5SHX1</accession>
<reference evidence="1" key="1">
    <citation type="submission" date="2020-05" db="EMBL/GenBank/DDBJ databases">
        <title>Phylogenomic resolution of chytrid fungi.</title>
        <authorList>
            <person name="Stajich J.E."/>
            <person name="Amses K."/>
            <person name="Simmons R."/>
            <person name="Seto K."/>
            <person name="Myers J."/>
            <person name="Bonds A."/>
            <person name="Quandt C.A."/>
            <person name="Barry K."/>
            <person name="Liu P."/>
            <person name="Grigoriev I."/>
            <person name="Longcore J.E."/>
            <person name="James T.Y."/>
        </authorList>
    </citation>
    <scope>NUCLEOTIDE SEQUENCE</scope>
    <source>
        <strain evidence="1">JEL0318</strain>
    </source>
</reference>
<gene>
    <name evidence="1" type="ORF">HK097_000338</name>
</gene>
<dbReference type="EMBL" id="JADGJD010000105">
    <property type="protein sequence ID" value="KAJ3054922.1"/>
    <property type="molecule type" value="Genomic_DNA"/>
</dbReference>
<organism evidence="1 2">
    <name type="scientific">Rhizophlyctis rosea</name>
    <dbReference type="NCBI Taxonomy" id="64517"/>
    <lineage>
        <taxon>Eukaryota</taxon>
        <taxon>Fungi</taxon>
        <taxon>Fungi incertae sedis</taxon>
        <taxon>Chytridiomycota</taxon>
        <taxon>Chytridiomycota incertae sedis</taxon>
        <taxon>Chytridiomycetes</taxon>
        <taxon>Rhizophlyctidales</taxon>
        <taxon>Rhizophlyctidaceae</taxon>
        <taxon>Rhizophlyctis</taxon>
    </lineage>
</organism>
<evidence type="ECO:0000313" key="1">
    <source>
        <dbReference type="EMBL" id="KAJ3054922.1"/>
    </source>
</evidence>
<comment type="caution">
    <text evidence="1">The sequence shown here is derived from an EMBL/GenBank/DDBJ whole genome shotgun (WGS) entry which is preliminary data.</text>
</comment>
<protein>
    <submittedName>
        <fullName evidence="1">Uncharacterized protein</fullName>
    </submittedName>
</protein>
<name>A0AAD5SHX1_9FUNG</name>